<keyword evidence="3" id="KW-1185">Reference proteome</keyword>
<dbReference type="AlphaFoldDB" id="A0A2A9DR24"/>
<feature type="transmembrane region" description="Helical" evidence="1">
    <location>
        <begin position="130"/>
        <end position="149"/>
    </location>
</feature>
<feature type="transmembrane region" description="Helical" evidence="1">
    <location>
        <begin position="155"/>
        <end position="173"/>
    </location>
</feature>
<gene>
    <name evidence="2" type="ORF">ATK06_1942</name>
</gene>
<keyword evidence="1" id="KW-1133">Transmembrane helix</keyword>
<dbReference type="Proteomes" id="UP000221653">
    <property type="component" value="Unassembled WGS sequence"/>
</dbReference>
<organism evidence="2 3">
    <name type="scientific">Corynebacterium renale</name>
    <dbReference type="NCBI Taxonomy" id="1724"/>
    <lineage>
        <taxon>Bacteria</taxon>
        <taxon>Bacillati</taxon>
        <taxon>Actinomycetota</taxon>
        <taxon>Actinomycetes</taxon>
        <taxon>Mycobacteriales</taxon>
        <taxon>Corynebacteriaceae</taxon>
        <taxon>Corynebacterium</taxon>
    </lineage>
</organism>
<dbReference type="RefSeq" id="WP_098389244.1">
    <property type="nucleotide sequence ID" value="NZ_LS483464.1"/>
</dbReference>
<feature type="transmembrane region" description="Helical" evidence="1">
    <location>
        <begin position="67"/>
        <end position="92"/>
    </location>
</feature>
<dbReference type="PANTHER" id="PTHR37308:SF1">
    <property type="entry name" value="POLYPRENYL-PHOSPHATE TRANSPORTER"/>
    <property type="match status" value="1"/>
</dbReference>
<evidence type="ECO:0000313" key="2">
    <source>
        <dbReference type="EMBL" id="PFG28816.1"/>
    </source>
</evidence>
<feature type="transmembrane region" description="Helical" evidence="1">
    <location>
        <begin position="202"/>
        <end position="221"/>
    </location>
</feature>
<reference evidence="2 3" key="1">
    <citation type="submission" date="2017-10" db="EMBL/GenBank/DDBJ databases">
        <title>Sequencing the genomes of 1000 actinobacteria strains.</title>
        <authorList>
            <person name="Klenk H.-P."/>
        </authorList>
    </citation>
    <scope>NUCLEOTIDE SEQUENCE [LARGE SCALE GENOMIC DNA]</scope>
    <source>
        <strain evidence="2 3">DSM 20688</strain>
    </source>
</reference>
<evidence type="ECO:0000256" key="1">
    <source>
        <dbReference type="SAM" id="Phobius"/>
    </source>
</evidence>
<keyword evidence="1" id="KW-0812">Transmembrane</keyword>
<dbReference type="PANTHER" id="PTHR37308">
    <property type="entry name" value="INTEGRAL MEMBRANE PROTEIN"/>
    <property type="match status" value="1"/>
</dbReference>
<dbReference type="OrthoDB" id="9793746at2"/>
<comment type="caution">
    <text evidence="2">The sequence shown here is derived from an EMBL/GenBank/DDBJ whole genome shotgun (WGS) entry which is preliminary data.</text>
</comment>
<name>A0A2A9DR24_9CORY</name>
<accession>A0A2A9DR24</accession>
<dbReference type="Pfam" id="PF04018">
    <property type="entry name" value="VCA0040-like"/>
    <property type="match status" value="1"/>
</dbReference>
<keyword evidence="1" id="KW-0472">Membrane</keyword>
<dbReference type="STRING" id="1724.GCA_001044175_00941"/>
<feature type="transmembrane region" description="Helical" evidence="1">
    <location>
        <begin position="265"/>
        <end position="284"/>
    </location>
</feature>
<dbReference type="InterPro" id="IPR007163">
    <property type="entry name" value="VCA0040-like"/>
</dbReference>
<protein>
    <submittedName>
        <fullName evidence="2">Putative membrane protein</fullName>
    </submittedName>
</protein>
<feature type="transmembrane region" description="Helical" evidence="1">
    <location>
        <begin position="98"/>
        <end position="118"/>
    </location>
</feature>
<dbReference type="EMBL" id="PDJF01000001">
    <property type="protein sequence ID" value="PFG28816.1"/>
    <property type="molecule type" value="Genomic_DNA"/>
</dbReference>
<proteinExistence type="predicted"/>
<sequence>MSSTSPLTAVGNLVKGALIGMAELVPGISGGTVALIVGIYERALHNGNLLIDAVKDRSAQKFKEVDWPFLIAIALGMVGAVFGMSTVMHSFVENYPEISKGLFLGMVAVSILVPLGMVDPREAKAKRLKLVILFALGALAAFFGTGFTSTPHENPSLIMIFFAAMVAVCALILPGLSGSFLLLAMGLYSPVMESLSNREWDVILVFVLGAVVGVTCFVKFLDWLLSTHRTVTLIFMAGLMLGSLRALWPWQTDHADLLAPYGNQLPVWFAVAVGALAVAGLLFYDYRQGRSGSTPGHSEVKEESDPQ</sequence>
<evidence type="ECO:0000313" key="3">
    <source>
        <dbReference type="Proteomes" id="UP000221653"/>
    </source>
</evidence>